<reference evidence="1" key="1">
    <citation type="journal article" date="2021" name="Environ. Microbiol.">
        <title>Gene family expansions and transcriptome signatures uncover fungal adaptations to wood decay.</title>
        <authorList>
            <person name="Hage H."/>
            <person name="Miyauchi S."/>
            <person name="Viragh M."/>
            <person name="Drula E."/>
            <person name="Min B."/>
            <person name="Chaduli D."/>
            <person name="Navarro D."/>
            <person name="Favel A."/>
            <person name="Norest M."/>
            <person name="Lesage-Meessen L."/>
            <person name="Balint B."/>
            <person name="Merenyi Z."/>
            <person name="de Eugenio L."/>
            <person name="Morin E."/>
            <person name="Martinez A.T."/>
            <person name="Baldrian P."/>
            <person name="Stursova M."/>
            <person name="Martinez M.J."/>
            <person name="Novotny C."/>
            <person name="Magnuson J.K."/>
            <person name="Spatafora J.W."/>
            <person name="Maurice S."/>
            <person name="Pangilinan J."/>
            <person name="Andreopoulos W."/>
            <person name="LaButti K."/>
            <person name="Hundley H."/>
            <person name="Na H."/>
            <person name="Kuo A."/>
            <person name="Barry K."/>
            <person name="Lipzen A."/>
            <person name="Henrissat B."/>
            <person name="Riley R."/>
            <person name="Ahrendt S."/>
            <person name="Nagy L.G."/>
            <person name="Grigoriev I.V."/>
            <person name="Martin F."/>
            <person name="Rosso M.N."/>
        </authorList>
    </citation>
    <scope>NUCLEOTIDE SEQUENCE</scope>
    <source>
        <strain evidence="1">CBS 384.51</strain>
    </source>
</reference>
<evidence type="ECO:0000313" key="2">
    <source>
        <dbReference type="Proteomes" id="UP001055072"/>
    </source>
</evidence>
<evidence type="ECO:0000313" key="1">
    <source>
        <dbReference type="EMBL" id="KAI0086525.1"/>
    </source>
</evidence>
<dbReference type="EMBL" id="MU274923">
    <property type="protein sequence ID" value="KAI0086525.1"/>
    <property type="molecule type" value="Genomic_DNA"/>
</dbReference>
<organism evidence="1 2">
    <name type="scientific">Irpex rosettiformis</name>
    <dbReference type="NCBI Taxonomy" id="378272"/>
    <lineage>
        <taxon>Eukaryota</taxon>
        <taxon>Fungi</taxon>
        <taxon>Dikarya</taxon>
        <taxon>Basidiomycota</taxon>
        <taxon>Agaricomycotina</taxon>
        <taxon>Agaricomycetes</taxon>
        <taxon>Polyporales</taxon>
        <taxon>Irpicaceae</taxon>
        <taxon>Irpex</taxon>
    </lineage>
</organism>
<dbReference type="Proteomes" id="UP001055072">
    <property type="component" value="Unassembled WGS sequence"/>
</dbReference>
<proteinExistence type="predicted"/>
<name>A0ACB8TWY9_9APHY</name>
<keyword evidence="2" id="KW-1185">Reference proteome</keyword>
<sequence length="395" mass="43168">MTDQRSFISVGMSASVQGHSNPQATQQDFPQGYPQQSNEDSYRRGSPNNVSFTGRSLFPPARPSSQAYGGPMSVQLPSLNGVFHDPTRSLYGPGTSALPPGSYGAPSPSDENMNTFRIPLNAAVPSSHPSSHYDYHPHHQQDFHHDRHNAHSQASYRNHPHLPEHPSTSVPPNIPSNPSPGPSTYSQSRQHHPHQQVVPSMMYNPHHPEPSSSAFNRSFAPSGPQPYTNSHSSPSPSPQLEVTPSIPSAPSNPVKTEDRPVPSTTASSSRSTKRREKPKIELSPDQPLTTQGKPRARVYVACVQCCLLCGGLGGCGLSCDEWYWWIGEGGRNAGILAMKMPQVRESMGASFQVLSTRFYTVLISFAPVSQSNAENQMRWCKACLPQLFSSSDHEQ</sequence>
<comment type="caution">
    <text evidence="1">The sequence shown here is derived from an EMBL/GenBank/DDBJ whole genome shotgun (WGS) entry which is preliminary data.</text>
</comment>
<protein>
    <submittedName>
        <fullName evidence="1">Uncharacterized protein</fullName>
    </submittedName>
</protein>
<accession>A0ACB8TWY9</accession>
<gene>
    <name evidence="1" type="ORF">BDY19DRAFT_348445</name>
</gene>